<dbReference type="GO" id="GO:0051539">
    <property type="term" value="F:4 iron, 4 sulfur cluster binding"/>
    <property type="evidence" value="ECO:0007669"/>
    <property type="project" value="UniProtKB-KW"/>
</dbReference>
<dbReference type="Gene3D" id="3.30.200.210">
    <property type="match status" value="1"/>
</dbReference>
<evidence type="ECO:0000256" key="6">
    <source>
        <dbReference type="ARBA" id="ARBA00022505"/>
    </source>
</evidence>
<evidence type="ECO:0000256" key="5">
    <source>
        <dbReference type="ARBA" id="ARBA00022485"/>
    </source>
</evidence>
<comment type="cofactor">
    <cofactor evidence="2">
        <name>[4Fe-4S] cluster</name>
        <dbReference type="ChEBI" id="CHEBI:49883"/>
    </cofactor>
</comment>
<dbReference type="Gene3D" id="2.40.40.20">
    <property type="match status" value="1"/>
</dbReference>
<reference evidence="15" key="1">
    <citation type="submission" date="2016-10" db="EMBL/GenBank/DDBJ databases">
        <authorList>
            <person name="de Groot N.N."/>
        </authorList>
    </citation>
    <scope>NUCLEOTIDE SEQUENCE</scope>
</reference>
<dbReference type="SUPFAM" id="SSF53706">
    <property type="entry name" value="Formate dehydrogenase/DMSO reductase, domains 1-3"/>
    <property type="match status" value="1"/>
</dbReference>
<dbReference type="InterPro" id="IPR019546">
    <property type="entry name" value="TAT_signal_bac_arc"/>
</dbReference>
<dbReference type="Pfam" id="PF01568">
    <property type="entry name" value="Molydop_binding"/>
    <property type="match status" value="1"/>
</dbReference>
<evidence type="ECO:0000313" key="15">
    <source>
        <dbReference type="EMBL" id="SFV66380.1"/>
    </source>
</evidence>
<evidence type="ECO:0000256" key="4">
    <source>
        <dbReference type="ARBA" id="ARBA00022448"/>
    </source>
</evidence>
<dbReference type="EC" id="1.7.99.4" evidence="15"/>
<evidence type="ECO:0000256" key="2">
    <source>
        <dbReference type="ARBA" id="ARBA00001966"/>
    </source>
</evidence>
<dbReference type="PROSITE" id="PS51318">
    <property type="entry name" value="TAT"/>
    <property type="match status" value="1"/>
</dbReference>
<dbReference type="AlphaFoldDB" id="A0A1W1CKF3"/>
<comment type="cofactor">
    <cofactor evidence="1">
        <name>Mo-bis(molybdopterin guanine dinucleotide)</name>
        <dbReference type="ChEBI" id="CHEBI:60539"/>
    </cofactor>
</comment>
<evidence type="ECO:0000256" key="7">
    <source>
        <dbReference type="ARBA" id="ARBA00022723"/>
    </source>
</evidence>
<protein>
    <submittedName>
        <fullName evidence="15">Periplasmic nitrate reductase</fullName>
        <ecNumber evidence="15">1.7.99.4</ecNumber>
    </submittedName>
</protein>
<dbReference type="GO" id="GO:0009325">
    <property type="term" value="C:nitrate reductase complex"/>
    <property type="evidence" value="ECO:0007669"/>
    <property type="project" value="TreeGrafter"/>
</dbReference>
<evidence type="ECO:0000256" key="13">
    <source>
        <dbReference type="ARBA" id="ARBA00023063"/>
    </source>
</evidence>
<evidence type="ECO:0000256" key="12">
    <source>
        <dbReference type="ARBA" id="ARBA00023014"/>
    </source>
</evidence>
<keyword evidence="5" id="KW-0004">4Fe-4S</keyword>
<evidence type="ECO:0000256" key="3">
    <source>
        <dbReference type="ARBA" id="ARBA00008747"/>
    </source>
</evidence>
<dbReference type="CDD" id="cd02791">
    <property type="entry name" value="MopB_CT_Nitrate-R-NapA-like"/>
    <property type="match status" value="1"/>
</dbReference>
<keyword evidence="6" id="KW-0500">Molybdenum</keyword>
<comment type="similarity">
    <text evidence="3">Belongs to the prokaryotic molybdopterin-containing oxidoreductase family. NasA/NapA/NarB subfamily.</text>
</comment>
<keyword evidence="9" id="KW-0249">Electron transport</keyword>
<dbReference type="GO" id="GO:0008940">
    <property type="term" value="F:nitrate reductase activity"/>
    <property type="evidence" value="ECO:0007669"/>
    <property type="project" value="InterPro"/>
</dbReference>
<dbReference type="InterPro" id="IPR006656">
    <property type="entry name" value="Mopterin_OxRdtase"/>
</dbReference>
<dbReference type="NCBIfam" id="TIGR01409">
    <property type="entry name" value="TAT_signal_seq"/>
    <property type="match status" value="1"/>
</dbReference>
<dbReference type="InterPro" id="IPR041957">
    <property type="entry name" value="CT_Nitrate-R-NapA-like"/>
</dbReference>
<dbReference type="Gene3D" id="3.40.228.10">
    <property type="entry name" value="Dimethylsulfoxide Reductase, domain 2"/>
    <property type="match status" value="2"/>
</dbReference>
<keyword evidence="13" id="KW-0534">Nitrate assimilation</keyword>
<dbReference type="PANTHER" id="PTHR43105">
    <property type="entry name" value="RESPIRATORY NITRATE REDUCTASE"/>
    <property type="match status" value="1"/>
</dbReference>
<evidence type="ECO:0000259" key="14">
    <source>
        <dbReference type="PROSITE" id="PS51669"/>
    </source>
</evidence>
<keyword evidence="7" id="KW-0479">Metal-binding</keyword>
<dbReference type="InterPro" id="IPR006311">
    <property type="entry name" value="TAT_signal"/>
</dbReference>
<dbReference type="Pfam" id="PF00384">
    <property type="entry name" value="Molybdopterin"/>
    <property type="match status" value="1"/>
</dbReference>
<evidence type="ECO:0000256" key="1">
    <source>
        <dbReference type="ARBA" id="ARBA00001942"/>
    </source>
</evidence>
<dbReference type="GO" id="GO:0043546">
    <property type="term" value="F:molybdopterin cofactor binding"/>
    <property type="evidence" value="ECO:0007669"/>
    <property type="project" value="InterPro"/>
</dbReference>
<dbReference type="InterPro" id="IPR010051">
    <property type="entry name" value="Periplasm_NO3_reductase_lsu"/>
</dbReference>
<dbReference type="SMART" id="SM00926">
    <property type="entry name" value="Molybdop_Fe4S4"/>
    <property type="match status" value="1"/>
</dbReference>
<dbReference type="SUPFAM" id="SSF50692">
    <property type="entry name" value="ADC-like"/>
    <property type="match status" value="1"/>
</dbReference>
<keyword evidence="4" id="KW-0813">Transport</keyword>
<gene>
    <name evidence="15" type="ORF">MNB_SV-14-720</name>
</gene>
<dbReference type="InterPro" id="IPR050123">
    <property type="entry name" value="Prok_molybdopt-oxidoreductase"/>
</dbReference>
<keyword evidence="8" id="KW-0732">Signal</keyword>
<dbReference type="PANTHER" id="PTHR43105:SF11">
    <property type="entry name" value="PERIPLASMIC NITRATE REDUCTASE"/>
    <property type="match status" value="1"/>
</dbReference>
<proteinExistence type="inferred from homology"/>
<dbReference type="Gene3D" id="3.40.50.740">
    <property type="match status" value="2"/>
</dbReference>
<evidence type="ECO:0000256" key="8">
    <source>
        <dbReference type="ARBA" id="ARBA00022729"/>
    </source>
</evidence>
<sequence length="946" mass="106419">MALNRRDFLKSAAAASAASAVGIAVPSSLEASSNEAQKDWRWDKAACRFCGTGCGIMLATKGGKIVAVKGDPAAPVNRGLNCIKGYFNAKIMYGADRLKQPLLRMNDKGEFDKKGNFKPVSWQRAFDEMEKYAKKALKSGGPEAVAVFGSGQYTLMEGYAAQKMMKAGFRSNAIDPNARHCMASAVVGFYQTFGIDEPSGCYDDIELTDTVVSWGSNMAEMHPILWSRVTDRKLSNPERVKIISIQTYTHRTSDIADTEILFSPNTDLALWNYVAREIVMRDKKGGGKEDIIDWDFVNKNMIFAAGPVNIGYGMRRASDKSIKDGKYTALEMETINKEMKKKVSAKEAPALAPFGYKEGDVMENTPGTLKHWHISFEDYKKSLEPYTLDYTAKIVKGDPDEDIEVFKKKLQQLADLYIEKDRKVVSFWTMGMNQHTRGTWVNTLSYNVHFMLNKQAKPGNGAFSLTGQPSACGTAREVGTFTHRLPADLMVKNPKHREIAEKKWMIPEGTLNGVGKQHIMKIHRDIEDGLVKFAWVNVCNPYQDSASATHWIKAAREMDNFIVTSDGYPGISAKVSDLVLPSAMIYEKWGAYGNAERRTQHWRQQVLPVGDAMSDTWQWVEFSKRFTVKDLWGKQAPSGPRKKALPDVIAKAKKMGYSEDTTMFDILFNNKIAKTYKKDMNDPIQKGYDDSESLGDSRNVKGSDGKVFKGYGFFIHKYLFEEYAAFGRGRGHDLAPFDMYHKVRGLKWPVVNGKETQWRFNVKYDPYAAKAVKAEGTNNTHAFYGKLAKNLLQGSLTAPDPKLGKKALPNKAKIFARPYMDPPEMPDTSYDTWLCTGRVLEHWHSGTMTMRVPELFRAVPEALCYMNPKDAKTKGLKQGGLCWVESRRGKVKARVETRGRNRPPRGLVFVPWFDEKVFINKVCLDATCPMSKQTDYKKCAVKIYKA</sequence>
<evidence type="ECO:0000256" key="9">
    <source>
        <dbReference type="ARBA" id="ARBA00022982"/>
    </source>
</evidence>
<dbReference type="GO" id="GO:0016020">
    <property type="term" value="C:membrane"/>
    <property type="evidence" value="ECO:0007669"/>
    <property type="project" value="TreeGrafter"/>
</dbReference>
<dbReference type="NCBIfam" id="NF010055">
    <property type="entry name" value="PRK13532.1"/>
    <property type="match status" value="1"/>
</dbReference>
<name>A0A1W1CKF3_9ZZZZ</name>
<evidence type="ECO:0000256" key="11">
    <source>
        <dbReference type="ARBA" id="ARBA00023004"/>
    </source>
</evidence>
<dbReference type="GO" id="GO:0030151">
    <property type="term" value="F:molybdenum ion binding"/>
    <property type="evidence" value="ECO:0007669"/>
    <property type="project" value="InterPro"/>
</dbReference>
<dbReference type="EMBL" id="FPHN01000203">
    <property type="protein sequence ID" value="SFV66380.1"/>
    <property type="molecule type" value="Genomic_DNA"/>
</dbReference>
<dbReference type="InterPro" id="IPR006963">
    <property type="entry name" value="Mopterin_OxRdtase_4Fe-4S_dom"/>
</dbReference>
<dbReference type="InterPro" id="IPR006657">
    <property type="entry name" value="MoPterin_dinucl-bd_dom"/>
</dbReference>
<dbReference type="Gene3D" id="2.20.25.90">
    <property type="entry name" value="ADC-like domains"/>
    <property type="match status" value="1"/>
</dbReference>
<dbReference type="PROSITE" id="PS51669">
    <property type="entry name" value="4FE4S_MOW_BIS_MGD"/>
    <property type="match status" value="1"/>
</dbReference>
<dbReference type="HAMAP" id="MF_01630">
    <property type="entry name" value="Nitrate_reduct_NapA"/>
    <property type="match status" value="1"/>
</dbReference>
<dbReference type="FunFam" id="2.40.40.20:FF:000005">
    <property type="entry name" value="Periplasmic nitrate reductase"/>
    <property type="match status" value="1"/>
</dbReference>
<accession>A0A1W1CKF3</accession>
<evidence type="ECO:0000256" key="10">
    <source>
        <dbReference type="ARBA" id="ARBA00023002"/>
    </source>
</evidence>
<dbReference type="Pfam" id="PF04879">
    <property type="entry name" value="Molybdop_Fe4S4"/>
    <property type="match status" value="1"/>
</dbReference>
<organism evidence="15">
    <name type="scientific">hydrothermal vent metagenome</name>
    <dbReference type="NCBI Taxonomy" id="652676"/>
    <lineage>
        <taxon>unclassified sequences</taxon>
        <taxon>metagenomes</taxon>
        <taxon>ecological metagenomes</taxon>
    </lineage>
</organism>
<dbReference type="InterPro" id="IPR009010">
    <property type="entry name" value="Asp_de-COase-like_dom_sf"/>
</dbReference>
<keyword evidence="10 15" id="KW-0560">Oxidoreductase</keyword>
<feature type="domain" description="4Fe-4S Mo/W bis-MGD-type" evidence="14">
    <location>
        <begin position="40"/>
        <end position="96"/>
    </location>
</feature>
<keyword evidence="11" id="KW-0408">Iron</keyword>
<dbReference type="GO" id="GO:0042128">
    <property type="term" value="P:nitrate assimilation"/>
    <property type="evidence" value="ECO:0007669"/>
    <property type="project" value="UniProtKB-KW"/>
</dbReference>
<dbReference type="NCBIfam" id="TIGR01706">
    <property type="entry name" value="NAPA"/>
    <property type="match status" value="1"/>
</dbReference>
<keyword evidence="12" id="KW-0411">Iron-sulfur</keyword>